<accession>A0A5B7DZE7</accession>
<proteinExistence type="predicted"/>
<protein>
    <submittedName>
        <fullName evidence="2">Phospholipase D alpha 2</fullName>
    </submittedName>
</protein>
<sequence>MFRKRLWAEHTCGLSEKEKPLQDPSSLNAIRRIKELAHESWKCFLDGKPDEETKNHFLTYPLQVTEDGQVQPQRAMPNIPDFDLPVQGSKWSLPIVPVL</sequence>
<comment type="caution">
    <text evidence="2">The sequence shown here is derived from an EMBL/GenBank/DDBJ whole genome shotgun (WGS) entry which is preliminary data.</text>
</comment>
<evidence type="ECO:0000313" key="2">
    <source>
        <dbReference type="EMBL" id="MPC26326.1"/>
    </source>
</evidence>
<evidence type="ECO:0000313" key="3">
    <source>
        <dbReference type="Proteomes" id="UP000324222"/>
    </source>
</evidence>
<dbReference type="OrthoDB" id="270970at2759"/>
<dbReference type="EMBL" id="VSRR010001586">
    <property type="protein sequence ID" value="MPC26326.1"/>
    <property type="molecule type" value="Genomic_DNA"/>
</dbReference>
<reference evidence="2 3" key="1">
    <citation type="submission" date="2019-05" db="EMBL/GenBank/DDBJ databases">
        <title>Another draft genome of Portunus trituberculatus and its Hox gene families provides insights of decapod evolution.</title>
        <authorList>
            <person name="Jeong J.-H."/>
            <person name="Song I."/>
            <person name="Kim S."/>
            <person name="Choi T."/>
            <person name="Kim D."/>
            <person name="Ryu S."/>
            <person name="Kim W."/>
        </authorList>
    </citation>
    <scope>NUCLEOTIDE SEQUENCE [LARGE SCALE GENOMIC DNA]</scope>
    <source>
        <tissue evidence="2">Muscle</tissue>
    </source>
</reference>
<dbReference type="Pfam" id="PF12357">
    <property type="entry name" value="PLD_C"/>
    <property type="match status" value="1"/>
</dbReference>
<name>A0A5B7DZE7_PORTR</name>
<organism evidence="2 3">
    <name type="scientific">Portunus trituberculatus</name>
    <name type="common">Swimming crab</name>
    <name type="synonym">Neptunus trituberculatus</name>
    <dbReference type="NCBI Taxonomy" id="210409"/>
    <lineage>
        <taxon>Eukaryota</taxon>
        <taxon>Metazoa</taxon>
        <taxon>Ecdysozoa</taxon>
        <taxon>Arthropoda</taxon>
        <taxon>Crustacea</taxon>
        <taxon>Multicrustacea</taxon>
        <taxon>Malacostraca</taxon>
        <taxon>Eumalacostraca</taxon>
        <taxon>Eucarida</taxon>
        <taxon>Decapoda</taxon>
        <taxon>Pleocyemata</taxon>
        <taxon>Brachyura</taxon>
        <taxon>Eubrachyura</taxon>
        <taxon>Portunoidea</taxon>
        <taxon>Portunidae</taxon>
        <taxon>Portuninae</taxon>
        <taxon>Portunus</taxon>
    </lineage>
</organism>
<dbReference type="Proteomes" id="UP000324222">
    <property type="component" value="Unassembled WGS sequence"/>
</dbReference>
<dbReference type="AlphaFoldDB" id="A0A5B7DZE7"/>
<dbReference type="InterPro" id="IPR024632">
    <property type="entry name" value="PLipase_D_C"/>
</dbReference>
<keyword evidence="3" id="KW-1185">Reference proteome</keyword>
<gene>
    <name evidence="2" type="primary">PLD2_0</name>
    <name evidence="2" type="ORF">E2C01_019462</name>
</gene>
<feature type="domain" description="Phospholipase D C-terminal" evidence="1">
    <location>
        <begin position="20"/>
        <end position="90"/>
    </location>
</feature>
<evidence type="ECO:0000259" key="1">
    <source>
        <dbReference type="Pfam" id="PF12357"/>
    </source>
</evidence>